<dbReference type="SUPFAM" id="SSF51182">
    <property type="entry name" value="RmlC-like cupins"/>
    <property type="match status" value="1"/>
</dbReference>
<evidence type="ECO:0008006" key="7">
    <source>
        <dbReference type="Google" id="ProtNLM"/>
    </source>
</evidence>
<feature type="domain" description="Quercetin 2,3-dioxygenase C-terminal cupin" evidence="4">
    <location>
        <begin position="136"/>
        <end position="217"/>
    </location>
</feature>
<proteinExistence type="inferred from homology"/>
<dbReference type="InterPro" id="IPR012093">
    <property type="entry name" value="Pirin"/>
</dbReference>
<dbReference type="InterPro" id="IPR014710">
    <property type="entry name" value="RmlC-like_jellyroll"/>
</dbReference>
<evidence type="ECO:0000259" key="4">
    <source>
        <dbReference type="Pfam" id="PF17954"/>
    </source>
</evidence>
<dbReference type="PANTHER" id="PTHR43212">
    <property type="entry name" value="QUERCETIN 2,3-DIOXYGENASE"/>
    <property type="match status" value="1"/>
</dbReference>
<evidence type="ECO:0000259" key="3">
    <source>
        <dbReference type="Pfam" id="PF02678"/>
    </source>
</evidence>
<reference evidence="6" key="1">
    <citation type="submission" date="2016-10" db="EMBL/GenBank/DDBJ databases">
        <authorList>
            <person name="Varghese N."/>
            <person name="Submissions S."/>
        </authorList>
    </citation>
    <scope>NUCLEOTIDE SEQUENCE [LARGE SCALE GENOMIC DNA]</scope>
    <source>
        <strain evidence="6">OV426</strain>
    </source>
</reference>
<sequence length="225" mass="25127">MNIVRANPEQLFEYGPFTVRRQRPGEALSPLVSVDLMSLKLDARIPMQQHQDEEVFTYLWRGSMQHQDSNGERTQLSAKRVIVVNAGDGVQYEESVPLYEAELLQAVIRPSQPGGEAMTQVLERDQGIMTNGWTELAGPEESDAPLELRQDVYIYDTLLERNHTLDVPSMPGFVAYLTVLEGIIRIGEHRLGRGDAVSGLDSSIEIVGDRDASLVCFLVKPDNFA</sequence>
<dbReference type="RefSeq" id="WP_090964632.1">
    <property type="nucleotide sequence ID" value="NZ_FOVG01000003.1"/>
</dbReference>
<protein>
    <recommendedName>
        <fullName evidence="7">Pirin</fullName>
    </recommendedName>
</protein>
<dbReference type="AlphaFoldDB" id="A0A1I5E6W5"/>
<dbReference type="EMBL" id="FOVG01000003">
    <property type="protein sequence ID" value="SFO06861.1"/>
    <property type="molecule type" value="Genomic_DNA"/>
</dbReference>
<evidence type="ECO:0000313" key="6">
    <source>
        <dbReference type="Proteomes" id="UP000198968"/>
    </source>
</evidence>
<gene>
    <name evidence="5" type="ORF">SAMN05428971_2789</name>
</gene>
<evidence type="ECO:0000256" key="1">
    <source>
        <dbReference type="ARBA" id="ARBA00008416"/>
    </source>
</evidence>
<keyword evidence="6" id="KW-1185">Reference proteome</keyword>
<organism evidence="5 6">
    <name type="scientific">Candidatus Pantoea varia</name>
    <dbReference type="NCBI Taxonomy" id="1881036"/>
    <lineage>
        <taxon>Bacteria</taxon>
        <taxon>Pseudomonadati</taxon>
        <taxon>Pseudomonadota</taxon>
        <taxon>Gammaproteobacteria</taxon>
        <taxon>Enterobacterales</taxon>
        <taxon>Erwiniaceae</taxon>
        <taxon>Pantoea</taxon>
    </lineage>
</organism>
<dbReference type="Gene3D" id="2.60.120.10">
    <property type="entry name" value="Jelly Rolls"/>
    <property type="match status" value="2"/>
</dbReference>
<comment type="similarity">
    <text evidence="1 2">Belongs to the pirin family.</text>
</comment>
<evidence type="ECO:0000256" key="2">
    <source>
        <dbReference type="RuleBase" id="RU003457"/>
    </source>
</evidence>
<accession>A0A1I5E6W5</accession>
<dbReference type="Pfam" id="PF17954">
    <property type="entry name" value="Pirin_C_2"/>
    <property type="match status" value="1"/>
</dbReference>
<dbReference type="InterPro" id="IPR003829">
    <property type="entry name" value="Pirin_N_dom"/>
</dbReference>
<name>A0A1I5E6W5_9GAMM</name>
<evidence type="ECO:0000313" key="5">
    <source>
        <dbReference type="EMBL" id="SFO06861.1"/>
    </source>
</evidence>
<dbReference type="Pfam" id="PF02678">
    <property type="entry name" value="Pirin"/>
    <property type="match status" value="1"/>
</dbReference>
<dbReference type="InterPro" id="IPR041602">
    <property type="entry name" value="Quercetinase_C"/>
</dbReference>
<dbReference type="InterPro" id="IPR011051">
    <property type="entry name" value="RmlC_Cupin_sf"/>
</dbReference>
<dbReference type="Proteomes" id="UP000198968">
    <property type="component" value="Unassembled WGS sequence"/>
</dbReference>
<dbReference type="PANTHER" id="PTHR43212:SF3">
    <property type="entry name" value="QUERCETIN 2,3-DIOXYGENASE"/>
    <property type="match status" value="1"/>
</dbReference>
<feature type="domain" description="Pirin N-terminal" evidence="3">
    <location>
        <begin position="41"/>
        <end position="99"/>
    </location>
</feature>
<dbReference type="OrthoDB" id="9780903at2"/>